<evidence type="ECO:0000313" key="8">
    <source>
        <dbReference type="Proteomes" id="UP000031036"/>
    </source>
</evidence>
<sequence length="89" mass="10143">TQINETFRVENGFPICDKCDSLSITCKKCGCSISETFVEAMESVWHQKCFVCAACNDPFPGGVFYVFENKPYDRDCYWGARLDAVNRVH</sequence>
<comment type="caution">
    <text evidence="7">The sequence shown here is derived from an EMBL/GenBank/DDBJ whole genome shotgun (WGS) entry which is preliminary data.</text>
</comment>
<gene>
    <name evidence="7" type="primary">Ldb3</name>
    <name evidence="7" type="ORF">Tcan_12504</name>
</gene>
<dbReference type="GO" id="GO:0030018">
    <property type="term" value="C:Z disc"/>
    <property type="evidence" value="ECO:0007669"/>
    <property type="project" value="TreeGrafter"/>
</dbReference>
<name>A0A0B2V0I1_TOXCA</name>
<keyword evidence="4 5" id="KW-0440">LIM domain</keyword>
<dbReference type="SUPFAM" id="SSF57716">
    <property type="entry name" value="Glucocorticoid receptor-like (DNA-binding domain)"/>
    <property type="match status" value="2"/>
</dbReference>
<dbReference type="GO" id="GO:0003712">
    <property type="term" value="F:transcription coregulator activity"/>
    <property type="evidence" value="ECO:0007669"/>
    <property type="project" value="TreeGrafter"/>
</dbReference>
<evidence type="ECO:0000256" key="5">
    <source>
        <dbReference type="PROSITE-ProRule" id="PRU00125"/>
    </source>
</evidence>
<dbReference type="STRING" id="6265.A0A0B2V0I1"/>
<feature type="domain" description="LIM zinc-binding" evidence="6">
    <location>
        <begin position="24"/>
        <end position="83"/>
    </location>
</feature>
<dbReference type="AlphaFoldDB" id="A0A0B2V0I1"/>
<dbReference type="PROSITE" id="PS00478">
    <property type="entry name" value="LIM_DOMAIN_1"/>
    <property type="match status" value="1"/>
</dbReference>
<dbReference type="Gene3D" id="2.10.110.10">
    <property type="entry name" value="Cysteine Rich Protein"/>
    <property type="match status" value="1"/>
</dbReference>
<dbReference type="EMBL" id="JPKZ01002431">
    <property type="protein sequence ID" value="KHN76786.1"/>
    <property type="molecule type" value="Genomic_DNA"/>
</dbReference>
<keyword evidence="8" id="KW-1185">Reference proteome</keyword>
<evidence type="ECO:0000259" key="6">
    <source>
        <dbReference type="PROSITE" id="PS50023"/>
    </source>
</evidence>
<evidence type="ECO:0000256" key="4">
    <source>
        <dbReference type="ARBA" id="ARBA00023038"/>
    </source>
</evidence>
<dbReference type="SMART" id="SM00132">
    <property type="entry name" value="LIM"/>
    <property type="match status" value="1"/>
</dbReference>
<dbReference type="PANTHER" id="PTHR24205:SF16">
    <property type="entry name" value="GH01042P-RELATED"/>
    <property type="match status" value="1"/>
</dbReference>
<evidence type="ECO:0000256" key="1">
    <source>
        <dbReference type="ARBA" id="ARBA00022723"/>
    </source>
</evidence>
<reference evidence="7 8" key="1">
    <citation type="submission" date="2014-11" db="EMBL/GenBank/DDBJ databases">
        <title>Genetic blueprint of the zoonotic pathogen Toxocara canis.</title>
        <authorList>
            <person name="Zhu X.-Q."/>
            <person name="Korhonen P.K."/>
            <person name="Cai H."/>
            <person name="Young N.D."/>
            <person name="Nejsum P."/>
            <person name="von Samson-Himmelstjerna G."/>
            <person name="Boag P.R."/>
            <person name="Tan P."/>
            <person name="Li Q."/>
            <person name="Min J."/>
            <person name="Yang Y."/>
            <person name="Wang X."/>
            <person name="Fang X."/>
            <person name="Hall R.S."/>
            <person name="Hofmann A."/>
            <person name="Sternberg P.W."/>
            <person name="Jex A.R."/>
            <person name="Gasser R.B."/>
        </authorList>
    </citation>
    <scope>NUCLEOTIDE SEQUENCE [LARGE SCALE GENOMIC DNA]</scope>
    <source>
        <strain evidence="7">PN_DK_2014</strain>
    </source>
</reference>
<dbReference type="Pfam" id="PF00412">
    <property type="entry name" value="LIM"/>
    <property type="match status" value="1"/>
</dbReference>
<accession>A0A0B2V0I1</accession>
<evidence type="ECO:0000313" key="7">
    <source>
        <dbReference type="EMBL" id="KHN76786.1"/>
    </source>
</evidence>
<dbReference type="InterPro" id="IPR001781">
    <property type="entry name" value="Znf_LIM"/>
</dbReference>
<dbReference type="PANTHER" id="PTHR24205">
    <property type="entry name" value="FOUR AND A HALF LIM DOMAINS PROTEIN"/>
    <property type="match status" value="1"/>
</dbReference>
<evidence type="ECO:0000256" key="3">
    <source>
        <dbReference type="ARBA" id="ARBA00022833"/>
    </source>
</evidence>
<organism evidence="7 8">
    <name type="scientific">Toxocara canis</name>
    <name type="common">Canine roundworm</name>
    <dbReference type="NCBI Taxonomy" id="6265"/>
    <lineage>
        <taxon>Eukaryota</taxon>
        <taxon>Metazoa</taxon>
        <taxon>Ecdysozoa</taxon>
        <taxon>Nematoda</taxon>
        <taxon>Chromadorea</taxon>
        <taxon>Rhabditida</taxon>
        <taxon>Spirurina</taxon>
        <taxon>Ascaridomorpha</taxon>
        <taxon>Ascaridoidea</taxon>
        <taxon>Toxocaridae</taxon>
        <taxon>Toxocara</taxon>
    </lineage>
</organism>
<proteinExistence type="predicted"/>
<keyword evidence="3 5" id="KW-0862">Zinc</keyword>
<evidence type="ECO:0000256" key="2">
    <source>
        <dbReference type="ARBA" id="ARBA00022737"/>
    </source>
</evidence>
<feature type="non-terminal residue" evidence="7">
    <location>
        <position position="1"/>
    </location>
</feature>
<dbReference type="OrthoDB" id="1112565at2759"/>
<protein>
    <submittedName>
        <fullName evidence="7">LIM domain-binding protein 3</fullName>
    </submittedName>
</protein>
<dbReference type="GO" id="GO:0005634">
    <property type="term" value="C:nucleus"/>
    <property type="evidence" value="ECO:0007669"/>
    <property type="project" value="TreeGrafter"/>
</dbReference>
<dbReference type="PROSITE" id="PS50023">
    <property type="entry name" value="LIM_DOMAIN_2"/>
    <property type="match status" value="1"/>
</dbReference>
<keyword evidence="1 5" id="KW-0479">Metal-binding</keyword>
<dbReference type="GO" id="GO:0046872">
    <property type="term" value="F:metal ion binding"/>
    <property type="evidence" value="ECO:0007669"/>
    <property type="project" value="UniProtKB-KW"/>
</dbReference>
<dbReference type="Proteomes" id="UP000031036">
    <property type="component" value="Unassembled WGS sequence"/>
</dbReference>
<keyword evidence="2" id="KW-0677">Repeat</keyword>